<keyword evidence="3" id="KW-0378">Hydrolase</keyword>
<sequence>MENKPNHITLQNFTTESGVFYSVLNLSFQVFGPELNTAPIVLVNHALTGNSQVIGKNGWWNDLIGENKTIDITKYTVLAFNVPGNGYDETRIENYLDFNARDIAKSFVEGIKFLEIKKLYAIIGGSVGGGIAWEIAALEPKITKHLIPIATDWKSTDWLIANCFLQEQILNNSSKPIEDARIHAMLCYRTPESFKSKFQRTVNEELAIFNIESWLCHHGEKLQKRFQLSSYKMMNQLLKTIDITRNRGSFEEITSKIDADIHIIGINSDLFFTADENKSTYQEIKKYKNNVSYHEIVSIHGHDAFLIEFKQLDNLLQNIF</sequence>
<proteinExistence type="predicted"/>
<dbReference type="Proteomes" id="UP001600107">
    <property type="component" value="Unassembled WGS sequence"/>
</dbReference>
<reference evidence="3 4" key="1">
    <citation type="submission" date="2024-06" db="EMBL/GenBank/DDBJ databases">
        <title>Flavobacterium spp. isolated from glacier.</title>
        <authorList>
            <person name="Han D."/>
        </authorList>
    </citation>
    <scope>NUCLEOTIDE SEQUENCE [LARGE SCALE GENOMIC DNA]</scope>
    <source>
        <strain evidence="3 4">ZS1P70</strain>
    </source>
</reference>
<evidence type="ECO:0000313" key="3">
    <source>
        <dbReference type="EMBL" id="MFE3871484.1"/>
    </source>
</evidence>
<keyword evidence="4" id="KW-1185">Reference proteome</keyword>
<accession>A0ABW6I7C9</accession>
<protein>
    <submittedName>
        <fullName evidence="3">Alpha/beta fold hydrolase</fullName>
    </submittedName>
</protein>
<organism evidence="3 4">
    <name type="scientific">Flavobacterium zhoui</name>
    <dbReference type="NCBI Taxonomy" id="3230414"/>
    <lineage>
        <taxon>Bacteria</taxon>
        <taxon>Pseudomonadati</taxon>
        <taxon>Bacteroidota</taxon>
        <taxon>Flavobacteriia</taxon>
        <taxon>Flavobacteriales</taxon>
        <taxon>Flavobacteriaceae</taxon>
        <taxon>Flavobacterium</taxon>
    </lineage>
</organism>
<dbReference type="InterPro" id="IPR000073">
    <property type="entry name" value="AB_hydrolase_1"/>
</dbReference>
<keyword evidence="1" id="KW-0808">Transferase</keyword>
<gene>
    <name evidence="3" type="ORF">ACFX5F_09610</name>
</gene>
<name>A0ABW6I7C9_9FLAO</name>
<dbReference type="PIRSF" id="PIRSF000443">
    <property type="entry name" value="Homoser_Ac_trans"/>
    <property type="match status" value="1"/>
</dbReference>
<dbReference type="PANTHER" id="PTHR32268">
    <property type="entry name" value="HOMOSERINE O-ACETYLTRANSFERASE"/>
    <property type="match status" value="1"/>
</dbReference>
<dbReference type="Gene3D" id="3.40.50.1820">
    <property type="entry name" value="alpha/beta hydrolase"/>
    <property type="match status" value="1"/>
</dbReference>
<evidence type="ECO:0000256" key="1">
    <source>
        <dbReference type="ARBA" id="ARBA00022679"/>
    </source>
</evidence>
<dbReference type="RefSeq" id="WP_379851850.1">
    <property type="nucleotide sequence ID" value="NZ_JBHZPY010000007.1"/>
</dbReference>
<evidence type="ECO:0000313" key="4">
    <source>
        <dbReference type="Proteomes" id="UP001600107"/>
    </source>
</evidence>
<dbReference type="Pfam" id="PF00561">
    <property type="entry name" value="Abhydrolase_1"/>
    <property type="match status" value="1"/>
</dbReference>
<comment type="caution">
    <text evidence="3">The sequence shown here is derived from an EMBL/GenBank/DDBJ whole genome shotgun (WGS) entry which is preliminary data.</text>
</comment>
<dbReference type="PANTHER" id="PTHR32268:SF11">
    <property type="entry name" value="HOMOSERINE O-ACETYLTRANSFERASE"/>
    <property type="match status" value="1"/>
</dbReference>
<dbReference type="SUPFAM" id="SSF53474">
    <property type="entry name" value="alpha/beta-Hydrolases"/>
    <property type="match status" value="1"/>
</dbReference>
<feature type="domain" description="AB hydrolase-1" evidence="2">
    <location>
        <begin position="39"/>
        <end position="156"/>
    </location>
</feature>
<dbReference type="InterPro" id="IPR008220">
    <property type="entry name" value="HAT_MetX-like"/>
</dbReference>
<evidence type="ECO:0000259" key="2">
    <source>
        <dbReference type="Pfam" id="PF00561"/>
    </source>
</evidence>
<dbReference type="GO" id="GO:0016787">
    <property type="term" value="F:hydrolase activity"/>
    <property type="evidence" value="ECO:0007669"/>
    <property type="project" value="UniProtKB-KW"/>
</dbReference>
<dbReference type="InterPro" id="IPR029058">
    <property type="entry name" value="AB_hydrolase_fold"/>
</dbReference>
<dbReference type="EMBL" id="JBHZPY010000007">
    <property type="protein sequence ID" value="MFE3871484.1"/>
    <property type="molecule type" value="Genomic_DNA"/>
</dbReference>